<dbReference type="AlphaFoldDB" id="A0A835L548"/>
<evidence type="ECO:0000313" key="2">
    <source>
        <dbReference type="EMBL" id="KAF9418359.1"/>
    </source>
</evidence>
<comment type="caution">
    <text evidence="2">The sequence shown here is derived from an EMBL/GenBank/DDBJ whole genome shotgun (WGS) entry which is preliminary data.</text>
</comment>
<gene>
    <name evidence="2" type="ORF">HW555_004789</name>
</gene>
<sequence>MYTVRQRSGTNIGNTESSVRLRGMNSPALPVSWKIIQQLIIITFKQKFPGQLGDSYLLVEHRQTHSQSLLLQETPESGAEDSSKNQLLCVLYATVPLLSCHVTFTCFLFSRNRKLLRIGPIEEVEYRRTEELSAPPMYGTTWSLESAPVAETRKGESLKNVC</sequence>
<proteinExistence type="predicted"/>
<feature type="transmembrane region" description="Helical" evidence="1">
    <location>
        <begin position="90"/>
        <end position="109"/>
    </location>
</feature>
<evidence type="ECO:0000256" key="1">
    <source>
        <dbReference type="SAM" id="Phobius"/>
    </source>
</evidence>
<evidence type="ECO:0000313" key="3">
    <source>
        <dbReference type="Proteomes" id="UP000648187"/>
    </source>
</evidence>
<keyword evidence="1" id="KW-0472">Membrane</keyword>
<dbReference type="Proteomes" id="UP000648187">
    <property type="component" value="Unassembled WGS sequence"/>
</dbReference>
<accession>A0A835L548</accession>
<protein>
    <submittedName>
        <fullName evidence="2">Uncharacterized protein</fullName>
    </submittedName>
</protein>
<reference evidence="2" key="1">
    <citation type="submission" date="2020-08" db="EMBL/GenBank/DDBJ databases">
        <title>Spodoptera exigua strain:BAW_Kor-Di-RS1 Genome sequencing and assembly.</title>
        <authorList>
            <person name="Kim J."/>
            <person name="Nam H.Y."/>
            <person name="Kwon M."/>
            <person name="Choi J.H."/>
            <person name="Cho S.R."/>
            <person name="Kim G.-H."/>
        </authorList>
    </citation>
    <scope>NUCLEOTIDE SEQUENCE</scope>
    <source>
        <strain evidence="2">BAW_Kor-Di-RS1</strain>
        <tissue evidence="2">Whole-body</tissue>
    </source>
</reference>
<keyword evidence="3" id="KW-1185">Reference proteome</keyword>
<organism evidence="2 3">
    <name type="scientific">Spodoptera exigua</name>
    <name type="common">Beet armyworm</name>
    <name type="synonym">Noctua fulgens</name>
    <dbReference type="NCBI Taxonomy" id="7107"/>
    <lineage>
        <taxon>Eukaryota</taxon>
        <taxon>Metazoa</taxon>
        <taxon>Ecdysozoa</taxon>
        <taxon>Arthropoda</taxon>
        <taxon>Hexapoda</taxon>
        <taxon>Insecta</taxon>
        <taxon>Pterygota</taxon>
        <taxon>Neoptera</taxon>
        <taxon>Endopterygota</taxon>
        <taxon>Lepidoptera</taxon>
        <taxon>Glossata</taxon>
        <taxon>Ditrysia</taxon>
        <taxon>Noctuoidea</taxon>
        <taxon>Noctuidae</taxon>
        <taxon>Amphipyrinae</taxon>
        <taxon>Spodoptera</taxon>
    </lineage>
</organism>
<keyword evidence="1" id="KW-1133">Transmembrane helix</keyword>
<name>A0A835L548_SPOEX</name>
<keyword evidence="1" id="KW-0812">Transmembrane</keyword>
<dbReference type="EMBL" id="JACKWZ010000056">
    <property type="protein sequence ID" value="KAF9418359.1"/>
    <property type="molecule type" value="Genomic_DNA"/>
</dbReference>